<evidence type="ECO:0000313" key="3">
    <source>
        <dbReference type="Proteomes" id="UP000726777"/>
    </source>
</evidence>
<dbReference type="Proteomes" id="UP000726777">
    <property type="component" value="Unassembled WGS sequence"/>
</dbReference>
<organism evidence="2 3">
    <name type="scientific">Vibrio parahaemolyticus</name>
    <dbReference type="NCBI Taxonomy" id="670"/>
    <lineage>
        <taxon>Bacteria</taxon>
        <taxon>Pseudomonadati</taxon>
        <taxon>Pseudomonadota</taxon>
        <taxon>Gammaproteobacteria</taxon>
        <taxon>Vibrionales</taxon>
        <taxon>Vibrionaceae</taxon>
        <taxon>Vibrio</taxon>
    </lineage>
</organism>
<evidence type="ECO:0000256" key="1">
    <source>
        <dbReference type="SAM" id="Phobius"/>
    </source>
</evidence>
<dbReference type="AntiFam" id="ANF00277">
    <property type="entry name" value="Spurious ORF (formerly Pfam entry PF11665)"/>
</dbReference>
<reference evidence="2" key="1">
    <citation type="submission" date="2020-09" db="EMBL/GenBank/DDBJ databases">
        <title>Genome sequence of Vibrio parahaemolyticus isolates.</title>
        <authorList>
            <person name="Hammerl J.A."/>
            <person name="Strauch E."/>
        </authorList>
    </citation>
    <scope>NUCLEOTIDE SEQUENCE</scope>
    <source>
        <strain evidence="2">17-VB00146</strain>
    </source>
</reference>
<keyword evidence="1" id="KW-1133">Transmembrane helix</keyword>
<evidence type="ECO:0000313" key="2">
    <source>
        <dbReference type="EMBL" id="MCC3808531.1"/>
    </source>
</evidence>
<dbReference type="AlphaFoldDB" id="A0A9Q3UKJ7"/>
<keyword evidence="1" id="KW-0812">Transmembrane</keyword>
<protein>
    <submittedName>
        <fullName evidence="2">DUF3265 domain-containing protein</fullName>
    </submittedName>
</protein>
<feature type="transmembrane region" description="Helical" evidence="1">
    <location>
        <begin position="15"/>
        <end position="33"/>
    </location>
</feature>
<keyword evidence="1" id="KW-0472">Membrane</keyword>
<proteinExistence type="predicted"/>
<sequence>MLLTKRLRGIWHAWHFYYALSFVFKALCGNFVLRACTP</sequence>
<name>A0A9Q3UKJ7_VIBPH</name>
<dbReference type="EMBL" id="JACVHL010000064">
    <property type="protein sequence ID" value="MCC3808531.1"/>
    <property type="molecule type" value="Genomic_DNA"/>
</dbReference>
<accession>A0A9Q3UKJ7</accession>
<comment type="caution">
    <text evidence="2">The sequence shown here is derived from an EMBL/GenBank/DDBJ whole genome shotgun (WGS) entry which is preliminary data.</text>
</comment>
<gene>
    <name evidence="2" type="ORF">IB292_26440</name>
</gene>